<reference evidence="7 8" key="1">
    <citation type="submission" date="2014-02" db="EMBL/GenBank/DDBJ databases">
        <title>Draft genome of Erwinia mallotivora strain BT-MARDI, a papaya dieback pathogen.</title>
        <authorList>
            <person name="Redzuan R."/>
            <person name="Abu Bakar N."/>
            <person name="Badrun R."/>
            <person name="Mohd Raih M.F."/>
            <person name="Rozano L."/>
            <person name="Mat Amin N."/>
        </authorList>
    </citation>
    <scope>NUCLEOTIDE SEQUENCE [LARGE SCALE GENOMIC DNA]</scope>
    <source>
        <strain evidence="7 8">BT-MARDI</strain>
    </source>
</reference>
<keyword evidence="2" id="KW-0611">Plant defense</keyword>
<evidence type="ECO:0000256" key="2">
    <source>
        <dbReference type="ARBA" id="ARBA00022821"/>
    </source>
</evidence>
<dbReference type="GO" id="GO:0030246">
    <property type="term" value="F:carbohydrate binding"/>
    <property type="evidence" value="ECO:0007669"/>
    <property type="project" value="InterPro"/>
</dbReference>
<dbReference type="InterPro" id="IPR036573">
    <property type="entry name" value="CBM_sf_5/12"/>
</dbReference>
<dbReference type="InterPro" id="IPR003610">
    <property type="entry name" value="CBM5/12"/>
</dbReference>
<evidence type="ECO:0000259" key="6">
    <source>
        <dbReference type="SMART" id="SM00495"/>
    </source>
</evidence>
<comment type="caution">
    <text evidence="7">The sequence shown here is derived from an EMBL/GenBank/DDBJ whole genome shotgun (WGS) entry which is preliminary data.</text>
</comment>
<feature type="region of interest" description="Disordered" evidence="4">
    <location>
        <begin position="72"/>
        <end position="108"/>
    </location>
</feature>
<dbReference type="InterPro" id="IPR023346">
    <property type="entry name" value="Lysozyme-like_dom_sf"/>
</dbReference>
<dbReference type="EMBL" id="JFHN01000075">
    <property type="protein sequence ID" value="EXU73579.1"/>
    <property type="molecule type" value="Genomic_DNA"/>
</dbReference>
<evidence type="ECO:0000313" key="8">
    <source>
        <dbReference type="Proteomes" id="UP000019918"/>
    </source>
</evidence>
<evidence type="ECO:0000256" key="5">
    <source>
        <dbReference type="SAM" id="SignalP"/>
    </source>
</evidence>
<dbReference type="GO" id="GO:0006952">
    <property type="term" value="P:defense response"/>
    <property type="evidence" value="ECO:0007669"/>
    <property type="project" value="UniProtKB-KW"/>
</dbReference>
<sequence>MMVKSLLLAGCMALSFNAFAYDLYNPQQSYPGGTYVIHNGKTYLAKWWVAAGQRPDEVVANPWDTPWELVSGANIPDVQPEPAPQPQPQPQPEVKPEPEVTPSDFPPYVAGTPYKSGDIVSNAGRDYICKQGVAAWCSGSALAYEPGVGHGWESAWSVYQGSDQGGADKQPEPTMVLPRSELEKTEAQLTSGGLMSDVMASIATLDNDRVEKITAGARDNPDNVRRVENILGAQRWEYLFPHRDPAYTYDNFLKAVGKFPRLCGDFNDGRNADQICRKTLATMFAHFAQETGEHNVHGTVPEWRQGLHWVREMGWVEGQPNGYNGECNPATWQGKAWPCGTDSQGRYLSYFGRGAKQLSYNYNYGPFSEAMFGDVSVLLNKPELVADTWLNLASAIFFYIYPQPPKPSMQFVIDGTWQPNLYDKADGLLPGFGVTTQIINGGVECGGSVEIAQSLNRIKYYQAFAKELSVPIAPDEILGCKNMKQFSENGAGALPIYWEQNWDYNEHNPGGKSYACKLVGYQTPFSAFKKGDYIQCVKEHFPDLTITDK</sequence>
<dbReference type="AlphaFoldDB" id="A0A014M695"/>
<feature type="signal peptide" evidence="5">
    <location>
        <begin position="1"/>
        <end position="20"/>
    </location>
</feature>
<keyword evidence="3" id="KW-1015">Disulfide bond</keyword>
<dbReference type="Pfam" id="PF00182">
    <property type="entry name" value="Glyco_hydro_19"/>
    <property type="match status" value="1"/>
</dbReference>
<dbReference type="CDD" id="cd00325">
    <property type="entry name" value="chitinase_GH19"/>
    <property type="match status" value="1"/>
</dbReference>
<keyword evidence="5" id="KW-0732">Signal</keyword>
<name>A0A014M695_9GAMM</name>
<dbReference type="InterPro" id="IPR000726">
    <property type="entry name" value="Glyco_hydro_19_cat"/>
</dbReference>
<dbReference type="PATRIC" id="fig|69222.5.peg.4586"/>
<dbReference type="SUPFAM" id="SSF53955">
    <property type="entry name" value="Lysozyme-like"/>
    <property type="match status" value="1"/>
</dbReference>
<dbReference type="PANTHER" id="PTHR22595:SF79">
    <property type="entry name" value="CHITINASE 12"/>
    <property type="match status" value="1"/>
</dbReference>
<gene>
    <name evidence="7" type="ORF">BG55_22475</name>
</gene>
<keyword evidence="8" id="KW-1185">Reference proteome</keyword>
<protein>
    <submittedName>
        <fullName evidence="7">Chitinase</fullName>
    </submittedName>
</protein>
<dbReference type="SMART" id="SM00495">
    <property type="entry name" value="ChtBD3"/>
    <property type="match status" value="2"/>
</dbReference>
<feature type="chain" id="PRO_5001473733" evidence="5">
    <location>
        <begin position="21"/>
        <end position="549"/>
    </location>
</feature>
<organism evidence="7 8">
    <name type="scientific">Erwinia mallotivora</name>
    <dbReference type="NCBI Taxonomy" id="69222"/>
    <lineage>
        <taxon>Bacteria</taxon>
        <taxon>Pseudomonadati</taxon>
        <taxon>Pseudomonadota</taxon>
        <taxon>Gammaproteobacteria</taxon>
        <taxon>Enterobacterales</taxon>
        <taxon>Erwiniaceae</taxon>
        <taxon>Erwinia</taxon>
    </lineage>
</organism>
<dbReference type="FunFam" id="3.30.20.10:FF:000003">
    <property type="entry name" value="Chitinase"/>
    <property type="match status" value="1"/>
</dbReference>
<dbReference type="Gene3D" id="3.30.20.10">
    <property type="entry name" value="Endochitinase, domain 2"/>
    <property type="match status" value="1"/>
</dbReference>
<evidence type="ECO:0000313" key="7">
    <source>
        <dbReference type="EMBL" id="EXU73579.1"/>
    </source>
</evidence>
<evidence type="ECO:0000256" key="3">
    <source>
        <dbReference type="ARBA" id="ARBA00023157"/>
    </source>
</evidence>
<dbReference type="PANTHER" id="PTHR22595">
    <property type="entry name" value="CHITINASE-RELATED"/>
    <property type="match status" value="1"/>
</dbReference>
<feature type="domain" description="Chitin-binding type-3" evidence="6">
    <location>
        <begin position="105"/>
        <end position="155"/>
    </location>
</feature>
<dbReference type="GO" id="GO:0004568">
    <property type="term" value="F:chitinase activity"/>
    <property type="evidence" value="ECO:0007669"/>
    <property type="project" value="InterPro"/>
</dbReference>
<dbReference type="Gene3D" id="2.10.10.20">
    <property type="entry name" value="Carbohydrate-binding module superfamily 5/12"/>
    <property type="match status" value="2"/>
</dbReference>
<dbReference type="SUPFAM" id="SSF51055">
    <property type="entry name" value="Carbohydrate binding domain"/>
    <property type="match status" value="1"/>
</dbReference>
<accession>A0A014M695</accession>
<dbReference type="GO" id="GO:0005975">
    <property type="term" value="P:carbohydrate metabolic process"/>
    <property type="evidence" value="ECO:0007669"/>
    <property type="project" value="InterPro"/>
</dbReference>
<dbReference type="Gene3D" id="1.10.530.10">
    <property type="match status" value="1"/>
</dbReference>
<feature type="domain" description="Chitin-binding type-3" evidence="6">
    <location>
        <begin position="21"/>
        <end position="66"/>
    </location>
</feature>
<keyword evidence="1" id="KW-0378">Hydrolase</keyword>
<dbReference type="OrthoDB" id="6018988at2"/>
<dbReference type="STRING" id="69222.BG55_22475"/>
<feature type="compositionally biased region" description="Pro residues" evidence="4">
    <location>
        <begin position="79"/>
        <end position="93"/>
    </location>
</feature>
<dbReference type="GO" id="GO:0006032">
    <property type="term" value="P:chitin catabolic process"/>
    <property type="evidence" value="ECO:0007669"/>
    <property type="project" value="InterPro"/>
</dbReference>
<proteinExistence type="predicted"/>
<evidence type="ECO:0000256" key="1">
    <source>
        <dbReference type="ARBA" id="ARBA00022801"/>
    </source>
</evidence>
<evidence type="ECO:0000256" key="4">
    <source>
        <dbReference type="SAM" id="MobiDB-lite"/>
    </source>
</evidence>
<dbReference type="Proteomes" id="UP000019918">
    <property type="component" value="Unassembled WGS sequence"/>
</dbReference>
<dbReference type="GO" id="GO:0016998">
    <property type="term" value="P:cell wall macromolecule catabolic process"/>
    <property type="evidence" value="ECO:0007669"/>
    <property type="project" value="InterPro"/>
</dbReference>
<dbReference type="CDD" id="cd12215">
    <property type="entry name" value="ChiC_BD"/>
    <property type="match status" value="1"/>
</dbReference>
<dbReference type="GO" id="GO:0005576">
    <property type="term" value="C:extracellular region"/>
    <property type="evidence" value="ECO:0007669"/>
    <property type="project" value="InterPro"/>
</dbReference>